<reference evidence="1" key="1">
    <citation type="journal article" date="2018" name="BMC Genomics">
        <title>Comparative genomics of the wheat fungal pathogen Pyrenophora tritici-repentis reveals chromosomal variations and genome plasticity.</title>
        <authorList>
            <person name="Moolhuijzen P."/>
            <person name="See P.T."/>
            <person name="Hane J.K."/>
            <person name="Shi G."/>
            <person name="Liu Z."/>
            <person name="Oliver R.P."/>
            <person name="Moffat C.S."/>
        </authorList>
    </citation>
    <scope>NUCLEOTIDE SEQUENCE [LARGE SCALE GENOMIC DNA]</scope>
    <source>
        <strain evidence="1">M4</strain>
    </source>
</reference>
<accession>A0A5M9KU47</accession>
<gene>
    <name evidence="1" type="ORF">PtrM4_049450</name>
</gene>
<evidence type="ECO:0000313" key="2">
    <source>
        <dbReference type="Proteomes" id="UP000245464"/>
    </source>
</evidence>
<dbReference type="GeneID" id="90954948"/>
<sequence length="78" mass="8097">MRLTILLPAVLIGLTAAAATPATPVQDPELQPNRVRDAQAPAPSVKDCCPPGGKKTVSCPVSGGCWNACQLNNMPDCR</sequence>
<organism evidence="1 2">
    <name type="scientific">Pyrenophora tritici-repentis</name>
    <dbReference type="NCBI Taxonomy" id="45151"/>
    <lineage>
        <taxon>Eukaryota</taxon>
        <taxon>Fungi</taxon>
        <taxon>Dikarya</taxon>
        <taxon>Ascomycota</taxon>
        <taxon>Pezizomycotina</taxon>
        <taxon>Dothideomycetes</taxon>
        <taxon>Pleosporomycetidae</taxon>
        <taxon>Pleosporales</taxon>
        <taxon>Pleosporineae</taxon>
        <taxon>Pleosporaceae</taxon>
        <taxon>Pyrenophora</taxon>
    </lineage>
</organism>
<comment type="caution">
    <text evidence="1">The sequence shown here is derived from an EMBL/GenBank/DDBJ whole genome shotgun (WGS) entry which is preliminary data.</text>
</comment>
<dbReference type="EMBL" id="NQIK02000010">
    <property type="protein sequence ID" value="KAF7565511.1"/>
    <property type="molecule type" value="Genomic_DNA"/>
</dbReference>
<protein>
    <submittedName>
        <fullName evidence="1">Uncharacterized protein</fullName>
    </submittedName>
</protein>
<dbReference type="Proteomes" id="UP000245464">
    <property type="component" value="Chromosome 10"/>
</dbReference>
<name>A0A5M9KU47_9PLEO</name>
<proteinExistence type="predicted"/>
<dbReference type="KEGG" id="ptrr:90954948"/>
<evidence type="ECO:0000313" key="1">
    <source>
        <dbReference type="EMBL" id="KAF7565511.1"/>
    </source>
</evidence>
<dbReference type="RefSeq" id="XP_065959377.1">
    <property type="nucleotide sequence ID" value="XM_066104813.1"/>
</dbReference>
<dbReference type="AlphaFoldDB" id="A0A5M9KU47"/>